<organism evidence="2 3">
    <name type="scientific">Mangrovihabitans endophyticus</name>
    <dbReference type="NCBI Taxonomy" id="1751298"/>
    <lineage>
        <taxon>Bacteria</taxon>
        <taxon>Bacillati</taxon>
        <taxon>Actinomycetota</taxon>
        <taxon>Actinomycetes</taxon>
        <taxon>Micromonosporales</taxon>
        <taxon>Micromonosporaceae</taxon>
        <taxon>Mangrovihabitans</taxon>
    </lineage>
</organism>
<comment type="caution">
    <text evidence="2">The sequence shown here is derived from an EMBL/GenBank/DDBJ whole genome shotgun (WGS) entry which is preliminary data.</text>
</comment>
<proteinExistence type="predicted"/>
<evidence type="ECO:0000256" key="1">
    <source>
        <dbReference type="SAM" id="MobiDB-lite"/>
    </source>
</evidence>
<reference evidence="2" key="1">
    <citation type="journal article" date="2014" name="Int. J. Syst. Evol. Microbiol.">
        <title>Complete genome sequence of Corynebacterium casei LMG S-19264T (=DSM 44701T), isolated from a smear-ripened cheese.</title>
        <authorList>
            <consortium name="US DOE Joint Genome Institute (JGI-PGF)"/>
            <person name="Walter F."/>
            <person name="Albersmeier A."/>
            <person name="Kalinowski J."/>
            <person name="Ruckert C."/>
        </authorList>
    </citation>
    <scope>NUCLEOTIDE SEQUENCE</scope>
    <source>
        <strain evidence="2">CGMCC 4.7299</strain>
    </source>
</reference>
<keyword evidence="3" id="KW-1185">Reference proteome</keyword>
<feature type="region of interest" description="Disordered" evidence="1">
    <location>
        <begin position="1"/>
        <end position="33"/>
    </location>
</feature>
<evidence type="ECO:0000313" key="3">
    <source>
        <dbReference type="Proteomes" id="UP000656042"/>
    </source>
</evidence>
<protein>
    <submittedName>
        <fullName evidence="2">Uncharacterized protein</fullName>
    </submittedName>
</protein>
<dbReference type="Proteomes" id="UP000656042">
    <property type="component" value="Unassembled WGS sequence"/>
</dbReference>
<gene>
    <name evidence="2" type="ORF">GCM10012284_08170</name>
</gene>
<sequence>MVTSRSHRSCAAGNAVPASGGNGGGAALAGTDGTPAIADNVEFPVAMSRPLFSDRLRQVRI</sequence>
<evidence type="ECO:0000313" key="2">
    <source>
        <dbReference type="EMBL" id="GGK76568.1"/>
    </source>
</evidence>
<name>A0A8J3BWL0_9ACTN</name>
<accession>A0A8J3BWL0</accession>
<dbReference type="AlphaFoldDB" id="A0A8J3BWL0"/>
<reference evidence="2" key="2">
    <citation type="submission" date="2020-09" db="EMBL/GenBank/DDBJ databases">
        <authorList>
            <person name="Sun Q."/>
            <person name="Zhou Y."/>
        </authorList>
    </citation>
    <scope>NUCLEOTIDE SEQUENCE</scope>
    <source>
        <strain evidence="2">CGMCC 4.7299</strain>
    </source>
</reference>
<dbReference type="EMBL" id="BMMX01000001">
    <property type="protein sequence ID" value="GGK76568.1"/>
    <property type="molecule type" value="Genomic_DNA"/>
</dbReference>